<dbReference type="EMBL" id="CP069280">
    <property type="protein sequence ID" value="QRI54008.1"/>
    <property type="molecule type" value="Genomic_DNA"/>
</dbReference>
<gene>
    <name evidence="9" type="ORF">EXM69_19225</name>
    <name evidence="10" type="ORF">JQS73_02485</name>
</gene>
<evidence type="ECO:0000256" key="4">
    <source>
        <dbReference type="ARBA" id="ARBA00022989"/>
    </source>
</evidence>
<keyword evidence="4 7" id="KW-1133">Transmembrane helix</keyword>
<dbReference type="RefSeq" id="WP_012721423.1">
    <property type="nucleotide sequence ID" value="NZ_AP025140.1"/>
</dbReference>
<proteinExistence type="inferred from homology"/>
<feature type="transmembrane region" description="Helical" evidence="7">
    <location>
        <begin position="160"/>
        <end position="181"/>
    </location>
</feature>
<feature type="domain" description="Threonine/serine exporter-like N-terminal" evidence="8">
    <location>
        <begin position="9"/>
        <end position="246"/>
    </location>
</feature>
<dbReference type="InterPro" id="IPR010619">
    <property type="entry name" value="ThrE-like_N"/>
</dbReference>
<dbReference type="InterPro" id="IPR050539">
    <property type="entry name" value="ThrE_Dicarb/AminoAcid_Exp"/>
</dbReference>
<sequence length="252" mass="27693">MEAKQVLEISLSVGKMLLSNGAESYRVEETIERICRAYNLQCECMVTAKGVFLSIIDDNNEKVTSLKKVKTRGVDLARIDRLNSFSRSLQDNPISYDEAKETLKEIDSLPFFSLPVRIVAAGMTSFVYSLFFNGTIYDAIVSTFISMGIYYMLDKVSKIGFFQFFQFFFAGFIIGILSLVAENVSPLVSRANVITGGIMILVPGVPLTNGIKDIIYDDFMSGIVKFGEAMLVVTAMGAGVATALTLGVGVKW</sequence>
<evidence type="ECO:0000256" key="7">
    <source>
        <dbReference type="SAM" id="Phobius"/>
    </source>
</evidence>
<protein>
    <submittedName>
        <fullName evidence="9 10">Threonine/serine exporter</fullName>
    </submittedName>
</protein>
<dbReference type="EMBL" id="SGKC01000064">
    <property type="protein sequence ID" value="NEZ94011.1"/>
    <property type="molecule type" value="Genomic_DNA"/>
</dbReference>
<keyword evidence="5 7" id="KW-0472">Membrane</keyword>
<accession>A0A0A2HH34</accession>
<evidence type="ECO:0000313" key="11">
    <source>
        <dbReference type="Proteomes" id="UP000473887"/>
    </source>
</evidence>
<dbReference type="Proteomes" id="UP000663464">
    <property type="component" value="Chromosome"/>
</dbReference>
<reference evidence="9 11" key="2">
    <citation type="submission" date="2019-02" db="EMBL/GenBank/DDBJ databases">
        <title>Genome sequencing of Clostridium botulinum clinical isolates.</title>
        <authorList>
            <person name="Brunt J."/>
            <person name="Van Vliet A.H.M."/>
            <person name="Stringer S.C."/>
            <person name="Grant K.A."/>
            <person name="Carter A.C."/>
            <person name="Peck M.W."/>
        </authorList>
    </citation>
    <scope>NUCLEOTIDE SEQUENCE [LARGE SCALE GENOMIC DNA]</scope>
    <source>
        <strain evidence="9 11">H142660711</strain>
    </source>
</reference>
<reference evidence="10 12" key="1">
    <citation type="journal article" date="2014" name="J. Infect. Dis.">
        <title>Molecular characterization of a novel botulinum neurotoxin type H gene.</title>
        <authorList>
            <person name="Dover N."/>
            <person name="Barash J.R."/>
            <person name="Hill K.K."/>
            <person name="Xie G."/>
            <person name="Arnon S.S."/>
        </authorList>
    </citation>
    <scope>NUCLEOTIDE SEQUENCE [LARGE SCALE GENOMIC DNA]</scope>
    <source>
        <strain evidence="10 12">IBCA10-7060</strain>
    </source>
</reference>
<evidence type="ECO:0000259" key="8">
    <source>
        <dbReference type="Pfam" id="PF06738"/>
    </source>
</evidence>
<evidence type="ECO:0000256" key="1">
    <source>
        <dbReference type="ARBA" id="ARBA00004651"/>
    </source>
</evidence>
<comment type="similarity">
    <text evidence="6">Belongs to the ThrE exporter (TC 2.A.79) family.</text>
</comment>
<keyword evidence="2" id="KW-1003">Cell membrane</keyword>
<dbReference type="PANTHER" id="PTHR34390:SF2">
    <property type="entry name" value="SUCCINATE TRANSPORTER SUBUNIT YJJP-RELATED"/>
    <property type="match status" value="1"/>
</dbReference>
<reference evidence="10" key="3">
    <citation type="submission" date="2021-02" db="EMBL/GenBank/DDBJ databases">
        <authorList>
            <person name="Dover N."/>
            <person name="Barash J.R."/>
            <person name="Bell J.M."/>
            <person name="Sylvester M.D."/>
            <person name="Arnon S."/>
        </authorList>
    </citation>
    <scope>NUCLEOTIDE SEQUENCE</scope>
    <source>
        <strain evidence="10">IBCA10-7060</strain>
    </source>
</reference>
<evidence type="ECO:0000256" key="2">
    <source>
        <dbReference type="ARBA" id="ARBA00022475"/>
    </source>
</evidence>
<evidence type="ECO:0000256" key="5">
    <source>
        <dbReference type="ARBA" id="ARBA00023136"/>
    </source>
</evidence>
<dbReference type="AlphaFoldDB" id="A0A0A2HH34"/>
<feature type="transmembrane region" description="Helical" evidence="7">
    <location>
        <begin position="229"/>
        <end position="250"/>
    </location>
</feature>
<feature type="transmembrane region" description="Helical" evidence="7">
    <location>
        <begin position="187"/>
        <end position="208"/>
    </location>
</feature>
<name>A0A0A2HH34_CLOBO</name>
<evidence type="ECO:0000256" key="6">
    <source>
        <dbReference type="ARBA" id="ARBA00034125"/>
    </source>
</evidence>
<evidence type="ECO:0000313" key="12">
    <source>
        <dbReference type="Proteomes" id="UP000663464"/>
    </source>
</evidence>
<dbReference type="PANTHER" id="PTHR34390">
    <property type="entry name" value="UPF0442 PROTEIN YJJB-RELATED"/>
    <property type="match status" value="1"/>
</dbReference>
<dbReference type="GO" id="GO:0022857">
    <property type="term" value="F:transmembrane transporter activity"/>
    <property type="evidence" value="ECO:0007669"/>
    <property type="project" value="InterPro"/>
</dbReference>
<feature type="transmembrane region" description="Helical" evidence="7">
    <location>
        <begin position="136"/>
        <end position="153"/>
    </location>
</feature>
<evidence type="ECO:0000256" key="3">
    <source>
        <dbReference type="ARBA" id="ARBA00022692"/>
    </source>
</evidence>
<dbReference type="GO" id="GO:0015744">
    <property type="term" value="P:succinate transport"/>
    <property type="evidence" value="ECO:0007669"/>
    <property type="project" value="TreeGrafter"/>
</dbReference>
<evidence type="ECO:0000313" key="10">
    <source>
        <dbReference type="EMBL" id="QRI54008.1"/>
    </source>
</evidence>
<dbReference type="Pfam" id="PF06738">
    <property type="entry name" value="ThrE"/>
    <property type="match status" value="1"/>
</dbReference>
<comment type="subcellular location">
    <subcellularLocation>
        <location evidence="1">Cell membrane</location>
        <topology evidence="1">Multi-pass membrane protein</topology>
    </subcellularLocation>
</comment>
<keyword evidence="3 7" id="KW-0812">Transmembrane</keyword>
<dbReference type="GO" id="GO:0005886">
    <property type="term" value="C:plasma membrane"/>
    <property type="evidence" value="ECO:0007669"/>
    <property type="project" value="UniProtKB-SubCell"/>
</dbReference>
<dbReference type="Proteomes" id="UP000473887">
    <property type="component" value="Unassembled WGS sequence"/>
</dbReference>
<evidence type="ECO:0000313" key="9">
    <source>
        <dbReference type="EMBL" id="NEZ94011.1"/>
    </source>
</evidence>
<organism evidence="9 11">
    <name type="scientific">Clostridium botulinum</name>
    <dbReference type="NCBI Taxonomy" id="1491"/>
    <lineage>
        <taxon>Bacteria</taxon>
        <taxon>Bacillati</taxon>
        <taxon>Bacillota</taxon>
        <taxon>Clostridia</taxon>
        <taxon>Eubacteriales</taxon>
        <taxon>Clostridiaceae</taxon>
        <taxon>Clostridium</taxon>
    </lineage>
</organism>